<feature type="domain" description="ABC transmembrane type-1" evidence="9">
    <location>
        <begin position="327"/>
        <end position="505"/>
    </location>
</feature>
<keyword evidence="11" id="KW-1185">Reference proteome</keyword>
<protein>
    <submittedName>
        <fullName evidence="10">Iron ABC transporter permease</fullName>
    </submittedName>
</protein>
<gene>
    <name evidence="10" type="ORF">JYK00_08205</name>
</gene>
<dbReference type="PROSITE" id="PS50928">
    <property type="entry name" value="ABC_TM1"/>
    <property type="match status" value="2"/>
</dbReference>
<keyword evidence="2 8" id="KW-0813">Transport</keyword>
<dbReference type="Proteomes" id="UP000671862">
    <property type="component" value="Chromosome"/>
</dbReference>
<feature type="transmembrane region" description="Helical" evidence="8">
    <location>
        <begin position="233"/>
        <end position="251"/>
    </location>
</feature>
<feature type="transmembrane region" description="Helical" evidence="8">
    <location>
        <begin position="360"/>
        <end position="379"/>
    </location>
</feature>
<dbReference type="RefSeq" id="WP_207566421.1">
    <property type="nucleotide sequence ID" value="NZ_CP071446.1"/>
</dbReference>
<evidence type="ECO:0000256" key="4">
    <source>
        <dbReference type="ARBA" id="ARBA00022519"/>
    </source>
</evidence>
<keyword evidence="5 8" id="KW-0812">Transmembrane</keyword>
<dbReference type="Pfam" id="PF00528">
    <property type="entry name" value="BPD_transp_1"/>
    <property type="match status" value="2"/>
</dbReference>
<feature type="transmembrane region" description="Helical" evidence="8">
    <location>
        <begin position="272"/>
        <end position="292"/>
    </location>
</feature>
<keyword evidence="3" id="KW-1003">Cell membrane</keyword>
<name>A0ABX7S7U6_9BACT</name>
<dbReference type="SUPFAM" id="SSF161098">
    <property type="entry name" value="MetI-like"/>
    <property type="match status" value="2"/>
</dbReference>
<feature type="transmembrane region" description="Helical" evidence="8">
    <location>
        <begin position="83"/>
        <end position="106"/>
    </location>
</feature>
<proteinExistence type="inferred from homology"/>
<dbReference type="PANTHER" id="PTHR43357:SF4">
    <property type="entry name" value="INNER MEMBRANE ABC TRANSPORTER PERMEASE PROTEIN YDCV"/>
    <property type="match status" value="1"/>
</dbReference>
<evidence type="ECO:0000256" key="1">
    <source>
        <dbReference type="ARBA" id="ARBA00004429"/>
    </source>
</evidence>
<evidence type="ECO:0000256" key="3">
    <source>
        <dbReference type="ARBA" id="ARBA00022475"/>
    </source>
</evidence>
<feature type="transmembrane region" description="Helical" evidence="8">
    <location>
        <begin position="385"/>
        <end position="404"/>
    </location>
</feature>
<keyword evidence="7 8" id="KW-0472">Membrane</keyword>
<feature type="domain" description="ABC transmembrane type-1" evidence="9">
    <location>
        <begin position="46"/>
        <end position="251"/>
    </location>
</feature>
<keyword evidence="6 8" id="KW-1133">Transmembrane helix</keyword>
<organism evidence="10 11">
    <name type="scientific">Thermosipho ferrireducens</name>
    <dbReference type="NCBI Taxonomy" id="2571116"/>
    <lineage>
        <taxon>Bacteria</taxon>
        <taxon>Thermotogati</taxon>
        <taxon>Thermotogota</taxon>
        <taxon>Thermotogae</taxon>
        <taxon>Thermotogales</taxon>
        <taxon>Fervidobacteriaceae</taxon>
        <taxon>Thermosipho</taxon>
    </lineage>
</organism>
<evidence type="ECO:0000313" key="11">
    <source>
        <dbReference type="Proteomes" id="UP000671862"/>
    </source>
</evidence>
<feature type="transmembrane region" description="Helical" evidence="8">
    <location>
        <begin position="487"/>
        <end position="505"/>
    </location>
</feature>
<dbReference type="InterPro" id="IPR035906">
    <property type="entry name" value="MetI-like_sf"/>
</dbReference>
<evidence type="ECO:0000256" key="8">
    <source>
        <dbReference type="RuleBase" id="RU363032"/>
    </source>
</evidence>
<dbReference type="InterPro" id="IPR000515">
    <property type="entry name" value="MetI-like"/>
</dbReference>
<feature type="transmembrane region" description="Helical" evidence="8">
    <location>
        <begin position="7"/>
        <end position="30"/>
    </location>
</feature>
<evidence type="ECO:0000256" key="7">
    <source>
        <dbReference type="ARBA" id="ARBA00023136"/>
    </source>
</evidence>
<evidence type="ECO:0000259" key="9">
    <source>
        <dbReference type="PROSITE" id="PS50928"/>
    </source>
</evidence>
<evidence type="ECO:0000256" key="6">
    <source>
        <dbReference type="ARBA" id="ARBA00022989"/>
    </source>
</evidence>
<evidence type="ECO:0000256" key="2">
    <source>
        <dbReference type="ARBA" id="ARBA00022448"/>
    </source>
</evidence>
<keyword evidence="4" id="KW-0997">Cell inner membrane</keyword>
<evidence type="ECO:0000313" key="10">
    <source>
        <dbReference type="EMBL" id="QTA37697.1"/>
    </source>
</evidence>
<comment type="subcellular location">
    <subcellularLocation>
        <location evidence="1">Cell inner membrane</location>
        <topology evidence="1">Multi-pass membrane protein</topology>
    </subcellularLocation>
    <subcellularLocation>
        <location evidence="8">Cell membrane</location>
        <topology evidence="8">Multi-pass membrane protein</topology>
    </subcellularLocation>
</comment>
<sequence>MDKSYNWWIIVPIIFVLGGIILPFIYLILFAGGFNPQVLTENVNVIRFTIFQALLSSTITGIIGIPGAYIVARTNLNRFVKSVFRVLSAVPFVLPGVTMAMGFLLTFGREGIFTKILHNIGYNKRILYTFTAVIIGHVFYNFPLFIRIVGETWEKIEGSLSEAAKLDGADNMKTFYLIELPLILPAILKAFLLTYIYTFTSFAVVLILGGIRFSTIEVSIYMYTRILFDFKSAFTLAIFQMLFISIISYFLSIKKGSFISGKSLKNEFPAWGYFYLILATIMIFVPLAYSLLSGFIKYGGGFGVENFKRLFNLNITRFIGATFKQLVGYSIILPGIASLISVLLSAIGAFHSSRGKKLDYIFMLPAAISPVTIAFGYIIMGIKPFFSLIFIYTLITLPIVFGLLENGWRTINKDIEEAAKLDGANTIILNTKIRFPLMKYHLLTAFVYAFTISVGEMSATITTVEPPISTFSVAIYRLLSARKIPEARALNTIYSFIVVVLFMLIEIKRFNDEQ</sequence>
<feature type="transmembrane region" description="Helical" evidence="8">
    <location>
        <begin position="50"/>
        <end position="71"/>
    </location>
</feature>
<feature type="transmembrane region" description="Helical" evidence="8">
    <location>
        <begin position="326"/>
        <end position="348"/>
    </location>
</feature>
<feature type="transmembrane region" description="Helical" evidence="8">
    <location>
        <begin position="440"/>
        <end position="461"/>
    </location>
</feature>
<reference evidence="10 11" key="1">
    <citation type="submission" date="2021-03" db="EMBL/GenBank/DDBJ databases">
        <title>Thermosipho ferrireducens sp.nov., an anaerobic thermophilic iron-reducing bacterium isolated from a deep-sea hydrothermal sulfide deposits.</title>
        <authorList>
            <person name="Zeng X."/>
            <person name="Chen Y."/>
            <person name="Shao Z."/>
        </authorList>
    </citation>
    <scope>NUCLEOTIDE SEQUENCE [LARGE SCALE GENOMIC DNA]</scope>
    <source>
        <strain evidence="10 11">JL129W03</strain>
    </source>
</reference>
<dbReference type="EMBL" id="CP071446">
    <property type="protein sequence ID" value="QTA37697.1"/>
    <property type="molecule type" value="Genomic_DNA"/>
</dbReference>
<dbReference type="Gene3D" id="1.10.3720.10">
    <property type="entry name" value="MetI-like"/>
    <property type="match status" value="2"/>
</dbReference>
<dbReference type="CDD" id="cd06261">
    <property type="entry name" value="TM_PBP2"/>
    <property type="match status" value="2"/>
</dbReference>
<feature type="transmembrane region" description="Helical" evidence="8">
    <location>
        <begin position="126"/>
        <end position="146"/>
    </location>
</feature>
<accession>A0ABX7S7U6</accession>
<feature type="transmembrane region" description="Helical" evidence="8">
    <location>
        <begin position="190"/>
        <end position="213"/>
    </location>
</feature>
<dbReference type="PANTHER" id="PTHR43357">
    <property type="entry name" value="INNER MEMBRANE ABC TRANSPORTER PERMEASE PROTEIN YDCV"/>
    <property type="match status" value="1"/>
</dbReference>
<comment type="similarity">
    <text evidence="8">Belongs to the binding-protein-dependent transport system permease family.</text>
</comment>
<evidence type="ECO:0000256" key="5">
    <source>
        <dbReference type="ARBA" id="ARBA00022692"/>
    </source>
</evidence>